<keyword evidence="2" id="KW-1185">Reference proteome</keyword>
<gene>
    <name evidence="1" type="ORF">J2Z32_000312</name>
</gene>
<dbReference type="EMBL" id="JAGGKG010000001">
    <property type="protein sequence ID" value="MBP1903700.1"/>
    <property type="molecule type" value="Genomic_DNA"/>
</dbReference>
<proteinExistence type="predicted"/>
<comment type="caution">
    <text evidence="1">The sequence shown here is derived from an EMBL/GenBank/DDBJ whole genome shotgun (WGS) entry which is preliminary data.</text>
</comment>
<dbReference type="Proteomes" id="UP001519272">
    <property type="component" value="Unassembled WGS sequence"/>
</dbReference>
<evidence type="ECO:0000313" key="1">
    <source>
        <dbReference type="EMBL" id="MBP1903700.1"/>
    </source>
</evidence>
<name>A0ABS4FMA1_9BACL</name>
<accession>A0ABS4FMA1</accession>
<sequence length="128" mass="14753">MKIIINSYEENNEKIKVVFSSEFGEGIALWQGTHPKEGMSYDVELEIPNVLKWSKDIHETNSHLYSIKTINNRVCFEREFESVSDEDGCMVVRFGNSIILLETEGVPTGVQSFLRFETDNLIIYENNI</sequence>
<dbReference type="RefSeq" id="WP_210087370.1">
    <property type="nucleotide sequence ID" value="NZ_JAGGKG010000001.1"/>
</dbReference>
<protein>
    <recommendedName>
        <fullName evidence="3">Immunity protein 50</fullName>
    </recommendedName>
</protein>
<organism evidence="1 2">
    <name type="scientific">Paenibacillus turicensis</name>
    <dbReference type="NCBI Taxonomy" id="160487"/>
    <lineage>
        <taxon>Bacteria</taxon>
        <taxon>Bacillati</taxon>
        <taxon>Bacillota</taxon>
        <taxon>Bacilli</taxon>
        <taxon>Bacillales</taxon>
        <taxon>Paenibacillaceae</taxon>
        <taxon>Paenibacillus</taxon>
    </lineage>
</organism>
<evidence type="ECO:0000313" key="2">
    <source>
        <dbReference type="Proteomes" id="UP001519272"/>
    </source>
</evidence>
<evidence type="ECO:0008006" key="3">
    <source>
        <dbReference type="Google" id="ProtNLM"/>
    </source>
</evidence>
<reference evidence="1 2" key="1">
    <citation type="submission" date="2021-03" db="EMBL/GenBank/DDBJ databases">
        <title>Genomic Encyclopedia of Type Strains, Phase IV (KMG-IV): sequencing the most valuable type-strain genomes for metagenomic binning, comparative biology and taxonomic classification.</title>
        <authorList>
            <person name="Goeker M."/>
        </authorList>
    </citation>
    <scope>NUCLEOTIDE SEQUENCE [LARGE SCALE GENOMIC DNA]</scope>
    <source>
        <strain evidence="1 2">DSM 14349</strain>
    </source>
</reference>